<proteinExistence type="predicted"/>
<dbReference type="GO" id="GO:0006777">
    <property type="term" value="P:Mo-molybdopterin cofactor biosynthetic process"/>
    <property type="evidence" value="ECO:0007669"/>
    <property type="project" value="InterPro"/>
</dbReference>
<name>A0A1D2YWY1_9BACI</name>
<comment type="caution">
    <text evidence="2">The sequence shown here is derived from an EMBL/GenBank/DDBJ whole genome shotgun (WGS) entry which is preliminary data.</text>
</comment>
<dbReference type="InterPro" id="IPR052539">
    <property type="entry name" value="MGD_biosynthesis_adapter"/>
</dbReference>
<dbReference type="PANTHER" id="PTHR40072">
    <property type="entry name" value="MOLYBDOPTERIN-GUANINE DINUCLEOTIDE BIOSYNTHESIS ADAPTER PROTEIN-RELATED"/>
    <property type="match status" value="1"/>
</dbReference>
<gene>
    <name evidence="2" type="ORF">BHF71_05675</name>
</gene>
<dbReference type="AlphaFoldDB" id="A0A1D2YWY1"/>
<dbReference type="PANTHER" id="PTHR40072:SF1">
    <property type="entry name" value="MOLYBDOPTERIN-GUANINE DINUCLEOTIDE BIOSYNTHESIS ADAPTER PROTEIN"/>
    <property type="match status" value="1"/>
</dbReference>
<reference evidence="2 3" key="1">
    <citation type="submission" date="2016-09" db="EMBL/GenBank/DDBJ databases">
        <title>Draft genome sequence for the type strain of Vulcanibacillus modesticaldus BR, a strictly anaerobic, moderately thermophilic, and nitrate-reducing bacterium from deep sea-hydrothermal vents of the Mid-Atlantic Ridge.</title>
        <authorList>
            <person name="Abin C.A."/>
            <person name="Hollibaugh J.T."/>
        </authorList>
    </citation>
    <scope>NUCLEOTIDE SEQUENCE [LARGE SCALE GENOMIC DNA]</scope>
    <source>
        <strain evidence="2 3">BR</strain>
    </source>
</reference>
<dbReference type="NCBIfam" id="TIGR00176">
    <property type="entry name" value="mobB"/>
    <property type="match status" value="1"/>
</dbReference>
<dbReference type="InterPro" id="IPR004435">
    <property type="entry name" value="MobB_dom"/>
</dbReference>
<dbReference type="GO" id="GO:0005525">
    <property type="term" value="F:GTP binding"/>
    <property type="evidence" value="ECO:0007669"/>
    <property type="project" value="InterPro"/>
</dbReference>
<dbReference type="InterPro" id="IPR027417">
    <property type="entry name" value="P-loop_NTPase"/>
</dbReference>
<evidence type="ECO:0000313" key="2">
    <source>
        <dbReference type="EMBL" id="OEG00271.1"/>
    </source>
</evidence>
<sequence>MIPVVNFVGFSGSGKTTLITKVIKKFKEKGLRVAAIKHDAHKFEIDHEGKDTWNFSQAGADVVLINSQKKLAMIEKLVESLSFQEVLSKINGVDIIIVEGYKQEFSPKILLVRREKDLDLLSKLDNVIAVATSLSLKDIEIPIFNINDVEGITEIIQLKILGESIHGTR</sequence>
<dbReference type="EMBL" id="MIJF01000004">
    <property type="protein sequence ID" value="OEG00271.1"/>
    <property type="molecule type" value="Genomic_DNA"/>
</dbReference>
<protein>
    <submittedName>
        <fullName evidence="2">Molybdopterin-guanine dinucleotide biosynthesis protein B</fullName>
    </submittedName>
</protein>
<keyword evidence="3" id="KW-1185">Reference proteome</keyword>
<dbReference type="OrthoDB" id="9786803at2"/>
<dbReference type="CDD" id="cd03116">
    <property type="entry name" value="MobB"/>
    <property type="match status" value="1"/>
</dbReference>
<accession>A0A1D2YWY1</accession>
<organism evidence="2 3">
    <name type="scientific">Vulcanibacillus modesticaldus</name>
    <dbReference type="NCBI Taxonomy" id="337097"/>
    <lineage>
        <taxon>Bacteria</taxon>
        <taxon>Bacillati</taxon>
        <taxon>Bacillota</taxon>
        <taxon>Bacilli</taxon>
        <taxon>Bacillales</taxon>
        <taxon>Bacillaceae</taxon>
        <taxon>Vulcanibacillus</taxon>
    </lineage>
</organism>
<dbReference type="Proteomes" id="UP000243739">
    <property type="component" value="Unassembled WGS sequence"/>
</dbReference>
<evidence type="ECO:0000313" key="3">
    <source>
        <dbReference type="Proteomes" id="UP000243739"/>
    </source>
</evidence>
<dbReference type="STRING" id="337097.BHF71_05675"/>
<dbReference type="Gene3D" id="3.40.50.300">
    <property type="entry name" value="P-loop containing nucleotide triphosphate hydrolases"/>
    <property type="match status" value="1"/>
</dbReference>
<dbReference type="SUPFAM" id="SSF52540">
    <property type="entry name" value="P-loop containing nucleoside triphosphate hydrolases"/>
    <property type="match status" value="1"/>
</dbReference>
<feature type="domain" description="Molybdopterin-guanine dinucleotide biosynthesis protein B (MobB)" evidence="1">
    <location>
        <begin position="4"/>
        <end position="132"/>
    </location>
</feature>
<dbReference type="Pfam" id="PF03205">
    <property type="entry name" value="MobB"/>
    <property type="match status" value="1"/>
</dbReference>
<evidence type="ECO:0000259" key="1">
    <source>
        <dbReference type="Pfam" id="PF03205"/>
    </source>
</evidence>